<sequence length="495" mass="55210">MSDSLEYYQNQIVSTKTELKNLRRMLAALKHEHSKKIKTVKTMLSGCANCIETVATSISNQQSQDTPSPSEDISYSPIGYIETTFGNKQAVPRQPSVLSYAKGVVVINTDTFNNNEMSGLEKFTYMWIIFHSHSTAGTSLSPKISPLGLGGEKKGVFSTRSLHRPCPIGLSLVKIHSIEGNKIIFHGVDMINGTPVLDIKPFVPHYDYPIHSVSYISIGRRTTPFTHNSARRKPSVTNPVGVGTNSLNSLTHGISTAGSPLSPNQIDQSPVHRGNPDGQQWLFPPQRIKHPGDGIRVPNWIINTPSQTYNVRFTDEALLSLNTLTGYRAVSFKTTIEMLLSDDARESSAERSQRLAENRERTSQARARESSADRSIRLANQNVRSSEVRERQSSAERAQRLDENRTRISQTRARECSVERSLCLAEQNERSSQIYELESSSERSQLLAGNRDRDSRARARESSTERSQRLAGLRARNSQARARESSGDRSQRLTA</sequence>
<dbReference type="CDD" id="cd09281">
    <property type="entry name" value="UPF0066"/>
    <property type="match status" value="1"/>
</dbReference>
<evidence type="ECO:0000256" key="1">
    <source>
        <dbReference type="ARBA" id="ARBA00022691"/>
    </source>
</evidence>
<proteinExistence type="inferred from homology"/>
<dbReference type="Proteomes" id="UP001152562">
    <property type="component" value="Unassembled WGS sequence"/>
</dbReference>
<feature type="domain" description="TsaA-like" evidence="5">
    <location>
        <begin position="75"/>
        <end position="211"/>
    </location>
</feature>
<dbReference type="PROSITE" id="PS51668">
    <property type="entry name" value="TSAA_2"/>
    <property type="match status" value="1"/>
</dbReference>
<feature type="compositionally biased region" description="Basic and acidic residues" evidence="4">
    <location>
        <begin position="450"/>
        <end position="468"/>
    </location>
</feature>
<feature type="compositionally biased region" description="Basic and acidic residues" evidence="4">
    <location>
        <begin position="343"/>
        <end position="376"/>
    </location>
</feature>
<keyword evidence="3" id="KW-0175">Coiled coil</keyword>
<dbReference type="AlphaFoldDB" id="A0A9P0TDS6"/>
<evidence type="ECO:0000256" key="2">
    <source>
        <dbReference type="ARBA" id="ARBA00033753"/>
    </source>
</evidence>
<evidence type="ECO:0000259" key="5">
    <source>
        <dbReference type="PROSITE" id="PS51668"/>
    </source>
</evidence>
<comment type="similarity">
    <text evidence="2">Belongs to the tRNA methyltransferase O family.</text>
</comment>
<dbReference type="EMBL" id="CALOZG010000009">
    <property type="protein sequence ID" value="CAH4029777.1"/>
    <property type="molecule type" value="Genomic_DNA"/>
</dbReference>
<dbReference type="InterPro" id="IPR040372">
    <property type="entry name" value="YaeB-like"/>
</dbReference>
<name>A0A9P0TDS6_PIEBR</name>
<dbReference type="InterPro" id="IPR023370">
    <property type="entry name" value="TrmO-like_N"/>
</dbReference>
<dbReference type="NCBIfam" id="TIGR00104">
    <property type="entry name" value="tRNA_TsaA"/>
    <property type="match status" value="1"/>
</dbReference>
<dbReference type="InterPro" id="IPR036413">
    <property type="entry name" value="YaeB-like_sf"/>
</dbReference>
<evidence type="ECO:0000256" key="4">
    <source>
        <dbReference type="SAM" id="MobiDB-lite"/>
    </source>
</evidence>
<comment type="caution">
    <text evidence="6">The sequence shown here is derived from an EMBL/GenBank/DDBJ whole genome shotgun (WGS) entry which is preliminary data.</text>
</comment>
<keyword evidence="1" id="KW-0949">S-adenosyl-L-methionine</keyword>
<gene>
    <name evidence="6" type="ORF">PIBRA_LOCUS6489</name>
</gene>
<feature type="compositionally biased region" description="Basic and acidic residues" evidence="4">
    <location>
        <begin position="386"/>
        <end position="412"/>
    </location>
</feature>
<dbReference type="PANTHER" id="PTHR12818:SF0">
    <property type="entry name" value="TRNA (ADENINE(37)-N6)-METHYLTRANSFERASE"/>
    <property type="match status" value="1"/>
</dbReference>
<dbReference type="InterPro" id="IPR036414">
    <property type="entry name" value="YaeB_N_sf"/>
</dbReference>
<accession>A0A9P0TDS6</accession>
<feature type="compositionally biased region" description="Low complexity" evidence="4">
    <location>
        <begin position="436"/>
        <end position="447"/>
    </location>
</feature>
<organism evidence="6 7">
    <name type="scientific">Pieris brassicae</name>
    <name type="common">White butterfly</name>
    <name type="synonym">Large white butterfly</name>
    <dbReference type="NCBI Taxonomy" id="7116"/>
    <lineage>
        <taxon>Eukaryota</taxon>
        <taxon>Metazoa</taxon>
        <taxon>Ecdysozoa</taxon>
        <taxon>Arthropoda</taxon>
        <taxon>Hexapoda</taxon>
        <taxon>Insecta</taxon>
        <taxon>Pterygota</taxon>
        <taxon>Neoptera</taxon>
        <taxon>Endopterygota</taxon>
        <taxon>Lepidoptera</taxon>
        <taxon>Glossata</taxon>
        <taxon>Ditrysia</taxon>
        <taxon>Papilionoidea</taxon>
        <taxon>Pieridae</taxon>
        <taxon>Pierinae</taxon>
        <taxon>Pieris</taxon>
    </lineage>
</organism>
<evidence type="ECO:0000256" key="3">
    <source>
        <dbReference type="SAM" id="Coils"/>
    </source>
</evidence>
<dbReference type="Gene3D" id="2.40.30.70">
    <property type="entry name" value="YaeB-like"/>
    <property type="match status" value="1"/>
</dbReference>
<dbReference type="PANTHER" id="PTHR12818">
    <property type="entry name" value="TRNA (ADENINE(37)-N6)-METHYLTRANSFERASE"/>
    <property type="match status" value="1"/>
</dbReference>
<dbReference type="Pfam" id="PF01980">
    <property type="entry name" value="TrmO_N"/>
    <property type="match status" value="1"/>
</dbReference>
<protein>
    <recommendedName>
        <fullName evidence="5">TsaA-like domain-containing protein</fullName>
    </recommendedName>
</protein>
<feature type="compositionally biased region" description="Basic and acidic residues" evidence="4">
    <location>
        <begin position="481"/>
        <end position="495"/>
    </location>
</feature>
<dbReference type="SUPFAM" id="SSF118196">
    <property type="entry name" value="YaeB-like"/>
    <property type="match status" value="1"/>
</dbReference>
<feature type="compositionally biased region" description="Polar residues" evidence="4">
    <location>
        <begin position="247"/>
        <end position="268"/>
    </location>
</feature>
<feature type="region of interest" description="Disordered" evidence="4">
    <location>
        <begin position="343"/>
        <end position="412"/>
    </location>
</feature>
<keyword evidence="7" id="KW-1185">Reference proteome</keyword>
<reference evidence="6" key="1">
    <citation type="submission" date="2022-05" db="EMBL/GenBank/DDBJ databases">
        <authorList>
            <person name="Okamura Y."/>
        </authorList>
    </citation>
    <scope>NUCLEOTIDE SEQUENCE</scope>
</reference>
<feature type="coiled-coil region" evidence="3">
    <location>
        <begin position="5"/>
        <end position="32"/>
    </location>
</feature>
<evidence type="ECO:0000313" key="6">
    <source>
        <dbReference type="EMBL" id="CAH4029777.1"/>
    </source>
</evidence>
<feature type="region of interest" description="Disordered" evidence="4">
    <location>
        <begin position="431"/>
        <end position="495"/>
    </location>
</feature>
<evidence type="ECO:0000313" key="7">
    <source>
        <dbReference type="Proteomes" id="UP001152562"/>
    </source>
</evidence>
<feature type="region of interest" description="Disordered" evidence="4">
    <location>
        <begin position="247"/>
        <end position="288"/>
    </location>
</feature>